<protein>
    <recommendedName>
        <fullName evidence="3">Lipocalin-like domain-containing protein</fullName>
    </recommendedName>
</protein>
<dbReference type="AlphaFoldDB" id="A0A6M0CGR9"/>
<dbReference type="EMBL" id="JAABOQ010000003">
    <property type="protein sequence ID" value="NER17061.1"/>
    <property type="molecule type" value="Genomic_DNA"/>
</dbReference>
<sequence length="142" mass="15577">MKNYLVLLFGLLILCSCNDNDTLLNEELPQTWQLVRMTGSIANSETTGSDMAWQETIVFKINRKFVKTRVRDGATTSASGTFTPADPESGNIVVLTYNESNTLRASCSGDLTEHLGATEDGTTLYGTWNACDGPGLEYKRIN</sequence>
<evidence type="ECO:0000313" key="2">
    <source>
        <dbReference type="Proteomes" id="UP000474296"/>
    </source>
</evidence>
<dbReference type="RefSeq" id="WP_164031118.1">
    <property type="nucleotide sequence ID" value="NZ_JAABOQ010000003.1"/>
</dbReference>
<evidence type="ECO:0000313" key="1">
    <source>
        <dbReference type="EMBL" id="NER17061.1"/>
    </source>
</evidence>
<gene>
    <name evidence="1" type="ORF">GWK10_07555</name>
</gene>
<name>A0A6M0CGR9_9FLAO</name>
<reference evidence="1 2" key="1">
    <citation type="submission" date="2020-01" db="EMBL/GenBank/DDBJ databases">
        <title>Spongiivirga citrea KCTC 32990T.</title>
        <authorList>
            <person name="Wang G."/>
        </authorList>
    </citation>
    <scope>NUCLEOTIDE SEQUENCE [LARGE SCALE GENOMIC DNA]</scope>
    <source>
        <strain evidence="1 2">KCTC 32990</strain>
    </source>
</reference>
<accession>A0A6M0CGR9</accession>
<organism evidence="1 2">
    <name type="scientific">Spongiivirga citrea</name>
    <dbReference type="NCBI Taxonomy" id="1481457"/>
    <lineage>
        <taxon>Bacteria</taxon>
        <taxon>Pseudomonadati</taxon>
        <taxon>Bacteroidota</taxon>
        <taxon>Flavobacteriia</taxon>
        <taxon>Flavobacteriales</taxon>
        <taxon>Flavobacteriaceae</taxon>
        <taxon>Spongiivirga</taxon>
    </lineage>
</organism>
<dbReference type="Proteomes" id="UP000474296">
    <property type="component" value="Unassembled WGS sequence"/>
</dbReference>
<keyword evidence="2" id="KW-1185">Reference proteome</keyword>
<dbReference type="PROSITE" id="PS51257">
    <property type="entry name" value="PROKAR_LIPOPROTEIN"/>
    <property type="match status" value="1"/>
</dbReference>
<evidence type="ECO:0008006" key="3">
    <source>
        <dbReference type="Google" id="ProtNLM"/>
    </source>
</evidence>
<comment type="caution">
    <text evidence="1">The sequence shown here is derived from an EMBL/GenBank/DDBJ whole genome shotgun (WGS) entry which is preliminary data.</text>
</comment>
<proteinExistence type="predicted"/>